<sequence length="411" mass="47409">MSSKSEIEIETESPPLFNYLKQKIPLEDIRDYASPRRITSIDFVKGFAIVFIILAHTAEGWLDSESFYMYGIMYTLLDILGPSLFVFMSALSVIFSIKRKEGVLPQKIIRNRIFTRGIVMIVIGMLTNLVGIDQTTGRVIVIIFGWNIITFIGFSQIFSYYALKLEKKWRILIGILIIMLSPFLRAFLYEGKEADNLILTFFHYFVTSPTPHLTLLPWISICFISTIFGEYIFEAMNKGTQDAYIGLFRIFFVWGIIFLLLGIFLFYPNGLNLTQWQPGWALQTPQSMVGGASEYPHLKLLRITNKQEYFEIPGMPSFLIRGTSANMFYNQGAALLIISIFFYYIDLKKKSNNFTNMLIYYGKVSLSLFLVHFLFIPLFFNQFGIALFLIISLSYVAFLGIFMYGWNTLKV</sequence>
<dbReference type="Pfam" id="PF07786">
    <property type="entry name" value="HGSNAT_cat"/>
    <property type="match status" value="1"/>
</dbReference>
<feature type="transmembrane region" description="Helical" evidence="1">
    <location>
        <begin position="215"/>
        <end position="233"/>
    </location>
</feature>
<dbReference type="AlphaFoldDB" id="A0A0F9PHI3"/>
<evidence type="ECO:0000313" key="3">
    <source>
        <dbReference type="EMBL" id="KKN31270.1"/>
    </source>
</evidence>
<feature type="transmembrane region" description="Helical" evidence="1">
    <location>
        <begin position="43"/>
        <end position="62"/>
    </location>
</feature>
<feature type="transmembrane region" description="Helical" evidence="1">
    <location>
        <begin position="138"/>
        <end position="162"/>
    </location>
</feature>
<reference evidence="3" key="1">
    <citation type="journal article" date="2015" name="Nature">
        <title>Complex archaea that bridge the gap between prokaryotes and eukaryotes.</title>
        <authorList>
            <person name="Spang A."/>
            <person name="Saw J.H."/>
            <person name="Jorgensen S.L."/>
            <person name="Zaremba-Niedzwiedzka K."/>
            <person name="Martijn J."/>
            <person name="Lind A.E."/>
            <person name="van Eijk R."/>
            <person name="Schleper C."/>
            <person name="Guy L."/>
            <person name="Ettema T.J."/>
        </authorList>
    </citation>
    <scope>NUCLEOTIDE SEQUENCE</scope>
</reference>
<protein>
    <recommendedName>
        <fullName evidence="2">Heparan-alpha-glucosaminide N-acetyltransferase catalytic domain-containing protein</fullName>
    </recommendedName>
</protein>
<accession>A0A0F9PHI3</accession>
<keyword evidence="1" id="KW-0812">Transmembrane</keyword>
<evidence type="ECO:0000259" key="2">
    <source>
        <dbReference type="Pfam" id="PF07786"/>
    </source>
</evidence>
<keyword evidence="1" id="KW-0472">Membrane</keyword>
<feature type="transmembrane region" description="Helical" evidence="1">
    <location>
        <begin position="327"/>
        <end position="345"/>
    </location>
</feature>
<comment type="caution">
    <text evidence="3">The sequence shown here is derived from an EMBL/GenBank/DDBJ whole genome shotgun (WGS) entry which is preliminary data.</text>
</comment>
<dbReference type="InterPro" id="IPR012429">
    <property type="entry name" value="HGSNAT_cat"/>
</dbReference>
<feature type="transmembrane region" description="Helical" evidence="1">
    <location>
        <begin position="113"/>
        <end position="132"/>
    </location>
</feature>
<gene>
    <name evidence="3" type="ORF">LCGC14_0825590</name>
</gene>
<feature type="transmembrane region" description="Helical" evidence="1">
    <location>
        <begin position="245"/>
        <end position="267"/>
    </location>
</feature>
<evidence type="ECO:0000256" key="1">
    <source>
        <dbReference type="SAM" id="Phobius"/>
    </source>
</evidence>
<proteinExistence type="predicted"/>
<feature type="transmembrane region" description="Helical" evidence="1">
    <location>
        <begin position="357"/>
        <end position="379"/>
    </location>
</feature>
<organism evidence="3">
    <name type="scientific">marine sediment metagenome</name>
    <dbReference type="NCBI Taxonomy" id="412755"/>
    <lineage>
        <taxon>unclassified sequences</taxon>
        <taxon>metagenomes</taxon>
        <taxon>ecological metagenomes</taxon>
    </lineage>
</organism>
<feature type="domain" description="Heparan-alpha-glucosaminide N-acetyltransferase catalytic" evidence="2">
    <location>
        <begin position="37"/>
        <end position="239"/>
    </location>
</feature>
<keyword evidence="1" id="KW-1133">Transmembrane helix</keyword>
<dbReference type="EMBL" id="LAZR01002343">
    <property type="protein sequence ID" value="KKN31270.1"/>
    <property type="molecule type" value="Genomic_DNA"/>
</dbReference>
<feature type="transmembrane region" description="Helical" evidence="1">
    <location>
        <begin position="68"/>
        <end position="93"/>
    </location>
</feature>
<feature type="transmembrane region" description="Helical" evidence="1">
    <location>
        <begin position="385"/>
        <end position="406"/>
    </location>
</feature>
<name>A0A0F9PHI3_9ZZZZ</name>
<feature type="transmembrane region" description="Helical" evidence="1">
    <location>
        <begin position="169"/>
        <end position="188"/>
    </location>
</feature>